<accession>A0ABW2JEK1</accession>
<evidence type="ECO:0000313" key="2">
    <source>
        <dbReference type="EMBL" id="MFC7304451.1"/>
    </source>
</evidence>
<dbReference type="EMBL" id="JBHTCF010000003">
    <property type="protein sequence ID" value="MFC7304451.1"/>
    <property type="molecule type" value="Genomic_DNA"/>
</dbReference>
<proteinExistence type="predicted"/>
<comment type="caution">
    <text evidence="2">The sequence shown here is derived from an EMBL/GenBank/DDBJ whole genome shotgun (WGS) entry which is preliminary data.</text>
</comment>
<evidence type="ECO:0000313" key="3">
    <source>
        <dbReference type="Proteomes" id="UP001596523"/>
    </source>
</evidence>
<feature type="region of interest" description="Disordered" evidence="1">
    <location>
        <begin position="1"/>
        <end position="30"/>
    </location>
</feature>
<evidence type="ECO:0008006" key="4">
    <source>
        <dbReference type="Google" id="ProtNLM"/>
    </source>
</evidence>
<gene>
    <name evidence="2" type="ORF">ACFQVC_09535</name>
</gene>
<organism evidence="2 3">
    <name type="scientific">Streptomyces monticola</name>
    <dbReference type="NCBI Taxonomy" id="2666263"/>
    <lineage>
        <taxon>Bacteria</taxon>
        <taxon>Bacillati</taxon>
        <taxon>Actinomycetota</taxon>
        <taxon>Actinomycetes</taxon>
        <taxon>Kitasatosporales</taxon>
        <taxon>Streptomycetaceae</taxon>
        <taxon>Streptomyces</taxon>
    </lineage>
</organism>
<keyword evidence="3" id="KW-1185">Reference proteome</keyword>
<feature type="compositionally biased region" description="Basic residues" evidence="1">
    <location>
        <begin position="194"/>
        <end position="204"/>
    </location>
</feature>
<protein>
    <recommendedName>
        <fullName evidence="4">LuxR family transcriptional regulator</fullName>
    </recommendedName>
</protein>
<name>A0ABW2JEK1_9ACTN</name>
<feature type="region of interest" description="Disordered" evidence="1">
    <location>
        <begin position="174"/>
        <end position="239"/>
    </location>
</feature>
<dbReference type="RefSeq" id="WP_381828892.1">
    <property type="nucleotide sequence ID" value="NZ_JBHTCF010000003.1"/>
</dbReference>
<feature type="compositionally biased region" description="Low complexity" evidence="1">
    <location>
        <begin position="1"/>
        <end position="22"/>
    </location>
</feature>
<reference evidence="3" key="1">
    <citation type="journal article" date="2019" name="Int. J. Syst. Evol. Microbiol.">
        <title>The Global Catalogue of Microorganisms (GCM) 10K type strain sequencing project: providing services to taxonomists for standard genome sequencing and annotation.</title>
        <authorList>
            <consortium name="The Broad Institute Genomics Platform"/>
            <consortium name="The Broad Institute Genome Sequencing Center for Infectious Disease"/>
            <person name="Wu L."/>
            <person name="Ma J."/>
        </authorList>
    </citation>
    <scope>NUCLEOTIDE SEQUENCE [LARGE SCALE GENOMIC DNA]</scope>
    <source>
        <strain evidence="3">SYNS20</strain>
    </source>
</reference>
<sequence>MALAGTDPAPDADAHPPFTDPGTDGGPDDDLEALELARRVEASDIGRETLERLEAAFDLMAVRYQTDDPSVLLRDVRRHCAYVTKLLDERKTLAEHQGLLVIGGWLSLLAATLHVDLKEGGAAGARLRTAALLAQHAGHAEIQAWTYETEAWRALTAGDYPRSVQLSAAAQNIAPRGSSAEVQATAQEAGRRPASGRRGRRMRRSTGFSDSPRRSCCMRRRNITTSTTRPRRRRTWRPR</sequence>
<dbReference type="Proteomes" id="UP001596523">
    <property type="component" value="Unassembled WGS sequence"/>
</dbReference>
<feature type="compositionally biased region" description="Basic residues" evidence="1">
    <location>
        <begin position="229"/>
        <end position="239"/>
    </location>
</feature>
<evidence type="ECO:0000256" key="1">
    <source>
        <dbReference type="SAM" id="MobiDB-lite"/>
    </source>
</evidence>